<dbReference type="AlphaFoldDB" id="A0A381TR00"/>
<feature type="transmembrane region" description="Helical" evidence="1">
    <location>
        <begin position="7"/>
        <end position="24"/>
    </location>
</feature>
<keyword evidence="1" id="KW-0812">Transmembrane</keyword>
<accession>A0A381TR00</accession>
<dbReference type="EMBL" id="UINC01005018">
    <property type="protein sequence ID" value="SVA18482.1"/>
    <property type="molecule type" value="Genomic_DNA"/>
</dbReference>
<evidence type="ECO:0000256" key="1">
    <source>
        <dbReference type="SAM" id="Phobius"/>
    </source>
</evidence>
<organism evidence="2">
    <name type="scientific">marine metagenome</name>
    <dbReference type="NCBI Taxonomy" id="408172"/>
    <lineage>
        <taxon>unclassified sequences</taxon>
        <taxon>metagenomes</taxon>
        <taxon>ecological metagenomes</taxon>
    </lineage>
</organism>
<proteinExistence type="predicted"/>
<gene>
    <name evidence="2" type="ORF">METZ01_LOCUS71336</name>
</gene>
<name>A0A381TR00_9ZZZZ</name>
<keyword evidence="1" id="KW-0472">Membrane</keyword>
<evidence type="ECO:0000313" key="2">
    <source>
        <dbReference type="EMBL" id="SVA18482.1"/>
    </source>
</evidence>
<feature type="transmembrane region" description="Helical" evidence="1">
    <location>
        <begin position="77"/>
        <end position="94"/>
    </location>
</feature>
<keyword evidence="1" id="KW-1133">Transmembrane helix</keyword>
<feature type="transmembrane region" description="Helical" evidence="1">
    <location>
        <begin position="44"/>
        <end position="65"/>
    </location>
</feature>
<protein>
    <submittedName>
        <fullName evidence="2">Uncharacterized protein</fullName>
    </submittedName>
</protein>
<reference evidence="2" key="1">
    <citation type="submission" date="2018-05" db="EMBL/GenBank/DDBJ databases">
        <authorList>
            <person name="Lanie J.A."/>
            <person name="Ng W.-L."/>
            <person name="Kazmierczak K.M."/>
            <person name="Andrzejewski T.M."/>
            <person name="Davidsen T.M."/>
            <person name="Wayne K.J."/>
            <person name="Tettelin H."/>
            <person name="Glass J.I."/>
            <person name="Rusch D."/>
            <person name="Podicherti R."/>
            <person name="Tsui H.-C.T."/>
            <person name="Winkler M.E."/>
        </authorList>
    </citation>
    <scope>NUCLEOTIDE SEQUENCE</scope>
</reference>
<sequence>MNTQKNLMMFTIVISAIYGVWAIFAPGHIMSTYGTPQELINPIAINIIMLFGVSAWVVAILGWHIRSTVTEENVEKAMTYFALAWLLYGLHGVFSEKVLSWPEGLEPATFSESTISGIVFLVLSVVYYMLRKPKSS</sequence>
<feature type="transmembrane region" description="Helical" evidence="1">
    <location>
        <begin position="114"/>
        <end position="130"/>
    </location>
</feature>